<protein>
    <recommendedName>
        <fullName evidence="3">Integrase</fullName>
    </recommendedName>
</protein>
<evidence type="ECO:0000313" key="1">
    <source>
        <dbReference type="EMBL" id="MFD2799711.1"/>
    </source>
</evidence>
<evidence type="ECO:0008006" key="3">
    <source>
        <dbReference type="Google" id="ProtNLM"/>
    </source>
</evidence>
<keyword evidence="2" id="KW-1185">Reference proteome</keyword>
<evidence type="ECO:0000313" key="2">
    <source>
        <dbReference type="Proteomes" id="UP001597478"/>
    </source>
</evidence>
<reference evidence="2" key="1">
    <citation type="journal article" date="2019" name="Int. J. Syst. Evol. Microbiol.">
        <title>The Global Catalogue of Microorganisms (GCM) 10K type strain sequencing project: providing services to taxonomists for standard genome sequencing and annotation.</title>
        <authorList>
            <consortium name="The Broad Institute Genomics Platform"/>
            <consortium name="The Broad Institute Genome Sequencing Center for Infectious Disease"/>
            <person name="Wu L."/>
            <person name="Ma J."/>
        </authorList>
    </citation>
    <scope>NUCLEOTIDE SEQUENCE [LARGE SCALE GENOMIC DNA]</scope>
    <source>
        <strain evidence="2">IBRC-M 10906</strain>
    </source>
</reference>
<organism evidence="1 2">
    <name type="scientific">Prauserella oleivorans</name>
    <dbReference type="NCBI Taxonomy" id="1478153"/>
    <lineage>
        <taxon>Bacteria</taxon>
        <taxon>Bacillati</taxon>
        <taxon>Actinomycetota</taxon>
        <taxon>Actinomycetes</taxon>
        <taxon>Pseudonocardiales</taxon>
        <taxon>Pseudonocardiaceae</taxon>
        <taxon>Prauserella</taxon>
    </lineage>
</organism>
<gene>
    <name evidence="1" type="ORF">ACFS2C_09940</name>
</gene>
<dbReference type="RefSeq" id="WP_377391690.1">
    <property type="nucleotide sequence ID" value="NZ_JBHSAN010000027.1"/>
</dbReference>
<proteinExistence type="predicted"/>
<dbReference type="Proteomes" id="UP001597478">
    <property type="component" value="Unassembled WGS sequence"/>
</dbReference>
<accession>A0ABW5W812</accession>
<sequence length="66" mass="7464">MTGIGIDDINIFNARLKEWQDYSYHRPHGGSTARHTMRHLASRSGLRHQVQAIIVSRTPGSIPAQR</sequence>
<dbReference type="EMBL" id="JBHUOF010000012">
    <property type="protein sequence ID" value="MFD2799711.1"/>
    <property type="molecule type" value="Genomic_DNA"/>
</dbReference>
<name>A0ABW5W812_9PSEU</name>
<comment type="caution">
    <text evidence="1">The sequence shown here is derived from an EMBL/GenBank/DDBJ whole genome shotgun (WGS) entry which is preliminary data.</text>
</comment>